<organism evidence="1 2">
    <name type="scientific">Onishia taeanensis</name>
    <dbReference type="NCBI Taxonomy" id="284577"/>
    <lineage>
        <taxon>Bacteria</taxon>
        <taxon>Pseudomonadati</taxon>
        <taxon>Pseudomonadota</taxon>
        <taxon>Gammaproteobacteria</taxon>
        <taxon>Oceanospirillales</taxon>
        <taxon>Halomonadaceae</taxon>
        <taxon>Onishia</taxon>
    </lineage>
</organism>
<dbReference type="AlphaFoldDB" id="A0A328XVU0"/>
<dbReference type="EMBL" id="QLSX01000004">
    <property type="protein sequence ID" value="RAR62243.1"/>
    <property type="molecule type" value="Genomic_DNA"/>
</dbReference>
<dbReference type="Proteomes" id="UP000249700">
    <property type="component" value="Unassembled WGS sequence"/>
</dbReference>
<accession>A0A328XVU0</accession>
<evidence type="ECO:0000313" key="2">
    <source>
        <dbReference type="Proteomes" id="UP000249700"/>
    </source>
</evidence>
<reference evidence="1 2" key="1">
    <citation type="submission" date="2018-06" db="EMBL/GenBank/DDBJ databases">
        <title>Comparative analysis of microorganisms from saline springs in Andes Mountain Range, Colombia.</title>
        <authorList>
            <person name="Rubin E."/>
        </authorList>
    </citation>
    <scope>NUCLEOTIDE SEQUENCE [LARGE SCALE GENOMIC DNA]</scope>
    <source>
        <strain evidence="1 2">USBA-857</strain>
    </source>
</reference>
<sequence length="35" mass="4156">MCYSEESLAQLMLWYELECELYAPLNEEEKILEAA</sequence>
<evidence type="ECO:0000313" key="1">
    <source>
        <dbReference type="EMBL" id="RAR62243.1"/>
    </source>
</evidence>
<comment type="caution">
    <text evidence="1">The sequence shown here is derived from an EMBL/GenBank/DDBJ whole genome shotgun (WGS) entry which is preliminary data.</text>
</comment>
<protein>
    <submittedName>
        <fullName evidence="1">Uncharacterized protein</fullName>
    </submittedName>
</protein>
<gene>
    <name evidence="1" type="ORF">BCL93_104221</name>
</gene>
<name>A0A328XVU0_9GAMM</name>
<proteinExistence type="predicted"/>